<proteinExistence type="predicted"/>
<evidence type="ECO:0000313" key="2">
    <source>
        <dbReference type="Proteomes" id="UP001454036"/>
    </source>
</evidence>
<dbReference type="AlphaFoldDB" id="A0AAV3QEL8"/>
<name>A0AAV3QEL8_LITER</name>
<evidence type="ECO:0000313" key="1">
    <source>
        <dbReference type="EMBL" id="GAA0161090.1"/>
    </source>
</evidence>
<accession>A0AAV3QEL8</accession>
<sequence length="99" mass="10471">MMAPLVSGEKGASPANSVFVPRWVSPTTLAERASIFLRKVVIASCWGAAPLYIMSPLRDDLTDLWSAHGSLVPGECGCTVPPVRRLTGSGASSETSFYS</sequence>
<gene>
    <name evidence="1" type="ORF">LIER_17491</name>
</gene>
<keyword evidence="2" id="KW-1185">Reference proteome</keyword>
<dbReference type="EMBL" id="BAABME010004076">
    <property type="protein sequence ID" value="GAA0161090.1"/>
    <property type="molecule type" value="Genomic_DNA"/>
</dbReference>
<comment type="caution">
    <text evidence="1">The sequence shown here is derived from an EMBL/GenBank/DDBJ whole genome shotgun (WGS) entry which is preliminary data.</text>
</comment>
<organism evidence="1 2">
    <name type="scientific">Lithospermum erythrorhizon</name>
    <name type="common">Purple gromwell</name>
    <name type="synonym">Lithospermum officinale var. erythrorhizon</name>
    <dbReference type="NCBI Taxonomy" id="34254"/>
    <lineage>
        <taxon>Eukaryota</taxon>
        <taxon>Viridiplantae</taxon>
        <taxon>Streptophyta</taxon>
        <taxon>Embryophyta</taxon>
        <taxon>Tracheophyta</taxon>
        <taxon>Spermatophyta</taxon>
        <taxon>Magnoliopsida</taxon>
        <taxon>eudicotyledons</taxon>
        <taxon>Gunneridae</taxon>
        <taxon>Pentapetalae</taxon>
        <taxon>asterids</taxon>
        <taxon>lamiids</taxon>
        <taxon>Boraginales</taxon>
        <taxon>Boraginaceae</taxon>
        <taxon>Boraginoideae</taxon>
        <taxon>Lithospermeae</taxon>
        <taxon>Lithospermum</taxon>
    </lineage>
</organism>
<dbReference type="Proteomes" id="UP001454036">
    <property type="component" value="Unassembled WGS sequence"/>
</dbReference>
<reference evidence="1 2" key="1">
    <citation type="submission" date="2024-01" db="EMBL/GenBank/DDBJ databases">
        <title>The complete chloroplast genome sequence of Lithospermum erythrorhizon: insights into the phylogenetic relationship among Boraginaceae species and the maternal lineages of purple gromwells.</title>
        <authorList>
            <person name="Okada T."/>
            <person name="Watanabe K."/>
        </authorList>
    </citation>
    <scope>NUCLEOTIDE SEQUENCE [LARGE SCALE GENOMIC DNA]</scope>
</reference>
<protein>
    <submittedName>
        <fullName evidence="1">Uncharacterized protein</fullName>
    </submittedName>
</protein>